<feature type="region of interest" description="Disordered" evidence="1">
    <location>
        <begin position="102"/>
        <end position="142"/>
    </location>
</feature>
<sequence length="142" mass="16656">MMLYKVQVLQDLSDLGKQKRFEFRANVCNENDDFADRLVFSDEATFQSVLQDNIDNFILLLDGVPSHWSAYVRDYFDDHRLQHATYPMFTQKSSPNTLRFLPVRRNVGQRGRSEKRPESVTDWNSAAQSRLHGRSKKENISR</sequence>
<organism evidence="2 3">
    <name type="scientific">Nephila pilipes</name>
    <name type="common">Giant wood spider</name>
    <name type="synonym">Nephila maculata</name>
    <dbReference type="NCBI Taxonomy" id="299642"/>
    <lineage>
        <taxon>Eukaryota</taxon>
        <taxon>Metazoa</taxon>
        <taxon>Ecdysozoa</taxon>
        <taxon>Arthropoda</taxon>
        <taxon>Chelicerata</taxon>
        <taxon>Arachnida</taxon>
        <taxon>Araneae</taxon>
        <taxon>Araneomorphae</taxon>
        <taxon>Entelegynae</taxon>
        <taxon>Araneoidea</taxon>
        <taxon>Nephilidae</taxon>
        <taxon>Nephila</taxon>
    </lineage>
</organism>
<comment type="caution">
    <text evidence="2">The sequence shown here is derived from an EMBL/GenBank/DDBJ whole genome shotgun (WGS) entry which is preliminary data.</text>
</comment>
<dbReference type="Proteomes" id="UP000887013">
    <property type="component" value="Unassembled WGS sequence"/>
</dbReference>
<evidence type="ECO:0000313" key="2">
    <source>
        <dbReference type="EMBL" id="GFU31960.1"/>
    </source>
</evidence>
<name>A0A8X6QQN4_NEPPI</name>
<dbReference type="EMBL" id="BMAW01033804">
    <property type="protein sequence ID" value="GFU31960.1"/>
    <property type="molecule type" value="Genomic_DNA"/>
</dbReference>
<accession>A0A8X6QQN4</accession>
<evidence type="ECO:0000256" key="1">
    <source>
        <dbReference type="SAM" id="MobiDB-lite"/>
    </source>
</evidence>
<gene>
    <name evidence="2" type="ORF">NPIL_149071</name>
</gene>
<proteinExistence type="predicted"/>
<dbReference type="AlphaFoldDB" id="A0A8X6QQN4"/>
<reference evidence="2" key="1">
    <citation type="submission" date="2020-08" db="EMBL/GenBank/DDBJ databases">
        <title>Multicomponent nature underlies the extraordinary mechanical properties of spider dragline silk.</title>
        <authorList>
            <person name="Kono N."/>
            <person name="Nakamura H."/>
            <person name="Mori M."/>
            <person name="Yoshida Y."/>
            <person name="Ohtoshi R."/>
            <person name="Malay A.D."/>
            <person name="Moran D.A.P."/>
            <person name="Tomita M."/>
            <person name="Numata K."/>
            <person name="Arakawa K."/>
        </authorList>
    </citation>
    <scope>NUCLEOTIDE SEQUENCE</scope>
</reference>
<protein>
    <submittedName>
        <fullName evidence="2">Uncharacterized protein</fullName>
    </submittedName>
</protein>
<keyword evidence="3" id="KW-1185">Reference proteome</keyword>
<dbReference type="OrthoDB" id="8195099at2759"/>
<evidence type="ECO:0000313" key="3">
    <source>
        <dbReference type="Proteomes" id="UP000887013"/>
    </source>
</evidence>